<protein>
    <submittedName>
        <fullName evidence="2">Esterase protein</fullName>
    </submittedName>
</protein>
<dbReference type="KEGG" id="rga:RGR602_CH02977"/>
<dbReference type="EMBL" id="CP006877">
    <property type="protein sequence ID" value="AJD42294.1"/>
    <property type="molecule type" value="Genomic_DNA"/>
</dbReference>
<dbReference type="SUPFAM" id="SSF53474">
    <property type="entry name" value="alpha/beta-Hydrolases"/>
    <property type="match status" value="1"/>
</dbReference>
<evidence type="ECO:0000259" key="1">
    <source>
        <dbReference type="Pfam" id="PF01738"/>
    </source>
</evidence>
<proteinExistence type="predicted"/>
<reference evidence="2 3" key="1">
    <citation type="submission" date="2013-11" db="EMBL/GenBank/DDBJ databases">
        <title>Complete genome sequence of Rhizobium gallicum bv. gallicum R602.</title>
        <authorList>
            <person name="Bustos P."/>
            <person name="Santamaria R.I."/>
            <person name="Lozano L."/>
            <person name="Acosta J.L."/>
            <person name="Ormeno-Orrillo E."/>
            <person name="Rogel M.A."/>
            <person name="Romero D."/>
            <person name="Cevallos M.A."/>
            <person name="Martinez-Romero E."/>
            <person name="Gonzalez V."/>
        </authorList>
    </citation>
    <scope>NUCLEOTIDE SEQUENCE [LARGE SCALE GENOMIC DNA]</scope>
    <source>
        <strain evidence="2 3">R602</strain>
    </source>
</reference>
<dbReference type="HOGENOM" id="CLU_049413_6_1_5"/>
<name>A0A0B4X2I7_9HYPH</name>
<dbReference type="InterPro" id="IPR029058">
    <property type="entry name" value="AB_hydrolase_fold"/>
</dbReference>
<gene>
    <name evidence="2" type="ORF">RGR602_CH02977</name>
</gene>
<dbReference type="Gene3D" id="3.40.50.1820">
    <property type="entry name" value="alpha/beta hydrolase"/>
    <property type="match status" value="1"/>
</dbReference>
<dbReference type="RefSeq" id="WP_039845716.1">
    <property type="nucleotide sequence ID" value="NZ_CP006877.1"/>
</dbReference>
<feature type="domain" description="Dienelactone hydrolase" evidence="1">
    <location>
        <begin position="94"/>
        <end position="182"/>
    </location>
</feature>
<sequence length="202" mass="22117">MNDHSYVHRLHAGAPGKPILFVLHGTGGDENQFFDFARRLLPDATIVAPRGDVSEHGAARFFKRTGEGVYDMDDLARATQKLASFVKDMTVDHGASHILGLGFSNGANILANVLIENGLFDASVLMHPLIPFRPKANRELQGRKVLITAGERDPISPVGLTQALAGYFTGQGAATETEWHPGGHDIRPNEIDAVRRFFEPYF</sequence>
<dbReference type="Proteomes" id="UP000031368">
    <property type="component" value="Chromosome"/>
</dbReference>
<keyword evidence="3" id="KW-1185">Reference proteome</keyword>
<accession>A0A0B4X2I7</accession>
<dbReference type="Pfam" id="PF01738">
    <property type="entry name" value="DLH"/>
    <property type="match status" value="1"/>
</dbReference>
<organism evidence="2 3">
    <name type="scientific">Rhizobium gallicum bv. gallicum R602sp</name>
    <dbReference type="NCBI Taxonomy" id="1041138"/>
    <lineage>
        <taxon>Bacteria</taxon>
        <taxon>Pseudomonadati</taxon>
        <taxon>Pseudomonadota</taxon>
        <taxon>Alphaproteobacteria</taxon>
        <taxon>Hyphomicrobiales</taxon>
        <taxon>Rhizobiaceae</taxon>
        <taxon>Rhizobium/Agrobacterium group</taxon>
        <taxon>Rhizobium</taxon>
    </lineage>
</organism>
<dbReference type="AlphaFoldDB" id="A0A0B4X2I7"/>
<dbReference type="InterPro" id="IPR002925">
    <property type="entry name" value="Dienelactn_hydro"/>
</dbReference>
<evidence type="ECO:0000313" key="2">
    <source>
        <dbReference type="EMBL" id="AJD42294.1"/>
    </source>
</evidence>
<dbReference type="GO" id="GO:0016787">
    <property type="term" value="F:hydrolase activity"/>
    <property type="evidence" value="ECO:0007669"/>
    <property type="project" value="InterPro"/>
</dbReference>
<evidence type="ECO:0000313" key="3">
    <source>
        <dbReference type="Proteomes" id="UP000031368"/>
    </source>
</evidence>